<feature type="chain" id="PRO_5046167244" evidence="1">
    <location>
        <begin position="25"/>
        <end position="185"/>
    </location>
</feature>
<dbReference type="InterPro" id="IPR025693">
    <property type="entry name" value="Gly-zipper_OmpA-like_dom"/>
</dbReference>
<dbReference type="PROSITE" id="PS51257">
    <property type="entry name" value="PROKAR_LIPOPROTEIN"/>
    <property type="match status" value="1"/>
</dbReference>
<evidence type="ECO:0000313" key="4">
    <source>
        <dbReference type="Proteomes" id="UP001629230"/>
    </source>
</evidence>
<gene>
    <name evidence="3" type="ORF">PQR57_12900</name>
</gene>
<protein>
    <submittedName>
        <fullName evidence="3">Glycine zipper family protein</fullName>
    </submittedName>
</protein>
<dbReference type="Pfam" id="PF13436">
    <property type="entry name" value="Gly-zipper_OmpA"/>
    <property type="match status" value="1"/>
</dbReference>
<proteinExistence type="predicted"/>
<feature type="domain" description="Glycine-zipper-containing OmpA-like membrane" evidence="2">
    <location>
        <begin position="75"/>
        <end position="118"/>
    </location>
</feature>
<keyword evidence="4" id="KW-1185">Reference proteome</keyword>
<dbReference type="RefSeq" id="WP_408177357.1">
    <property type="nucleotide sequence ID" value="NZ_JAQQEZ010000007.1"/>
</dbReference>
<evidence type="ECO:0000256" key="1">
    <source>
        <dbReference type="SAM" id="SignalP"/>
    </source>
</evidence>
<evidence type="ECO:0000259" key="2">
    <source>
        <dbReference type="Pfam" id="PF13436"/>
    </source>
</evidence>
<feature type="signal peptide" evidence="1">
    <location>
        <begin position="1"/>
        <end position="24"/>
    </location>
</feature>
<dbReference type="EMBL" id="JAQQEZ010000007">
    <property type="protein sequence ID" value="MFM0001920.1"/>
    <property type="molecule type" value="Genomic_DNA"/>
</dbReference>
<reference evidence="3 4" key="1">
    <citation type="journal article" date="2024" name="Chem. Sci.">
        <title>Discovery of megapolipeptins by genome mining of a Burkholderiales bacteria collection.</title>
        <authorList>
            <person name="Paulo B.S."/>
            <person name="Recchia M.J.J."/>
            <person name="Lee S."/>
            <person name="Fergusson C.H."/>
            <person name="Romanowski S.B."/>
            <person name="Hernandez A."/>
            <person name="Krull N."/>
            <person name="Liu D.Y."/>
            <person name="Cavanagh H."/>
            <person name="Bos A."/>
            <person name="Gray C.A."/>
            <person name="Murphy B.T."/>
            <person name="Linington R.G."/>
            <person name="Eustaquio A.S."/>
        </authorList>
    </citation>
    <scope>NUCLEOTIDE SEQUENCE [LARGE SCALE GENOMIC DNA]</scope>
    <source>
        <strain evidence="3 4">RL17-350-BIC-A</strain>
    </source>
</reference>
<dbReference type="Proteomes" id="UP001629230">
    <property type="component" value="Unassembled WGS sequence"/>
</dbReference>
<sequence>MKLLRTTRIALPACLIAVALTGCAVMPPTGPSVVALPPSGKPISVFQQEDYACRDYAFRSDNAAGQTHGAIPAGVGSSAIGTVGGAAAGALLGAAAGDAGVGAAIGAGAGLLLGSAVGANGAQATSANLQARYNAAYAQCMASKGNTISQPAVYTTSPVYAPPPVAYAPPPVVYGYPQRFGYWSY</sequence>
<name>A0ABW9AMV4_9BURK</name>
<organism evidence="3 4">
    <name type="scientific">Paraburkholderia dipogonis</name>
    <dbReference type="NCBI Taxonomy" id="1211383"/>
    <lineage>
        <taxon>Bacteria</taxon>
        <taxon>Pseudomonadati</taxon>
        <taxon>Pseudomonadota</taxon>
        <taxon>Betaproteobacteria</taxon>
        <taxon>Burkholderiales</taxon>
        <taxon>Burkholderiaceae</taxon>
        <taxon>Paraburkholderia</taxon>
    </lineage>
</organism>
<evidence type="ECO:0000313" key="3">
    <source>
        <dbReference type="EMBL" id="MFM0001920.1"/>
    </source>
</evidence>
<keyword evidence="1" id="KW-0732">Signal</keyword>
<comment type="caution">
    <text evidence="3">The sequence shown here is derived from an EMBL/GenBank/DDBJ whole genome shotgun (WGS) entry which is preliminary data.</text>
</comment>
<accession>A0ABW9AMV4</accession>